<comment type="cofactor">
    <cofactor evidence="1">
        <name>Mn(2+)</name>
        <dbReference type="ChEBI" id="CHEBI:29035"/>
    </cofactor>
</comment>
<evidence type="ECO:0000313" key="16">
    <source>
        <dbReference type="EMBL" id="OTG14146.1"/>
    </source>
</evidence>
<dbReference type="Gramene" id="mRNA:HanXRQr2_Chr09g0380701">
    <property type="protein sequence ID" value="mRNA:HanXRQr2_Chr09g0380701"/>
    <property type="gene ID" value="HanXRQr2_Chr09g0380701"/>
</dbReference>
<dbReference type="GO" id="GO:0046872">
    <property type="term" value="F:metal ion binding"/>
    <property type="evidence" value="ECO:0007669"/>
    <property type="project" value="UniProtKB-KW"/>
</dbReference>
<dbReference type="PROSITE" id="PS01032">
    <property type="entry name" value="PPM_1"/>
    <property type="match status" value="1"/>
</dbReference>
<reference evidence="15 17" key="1">
    <citation type="journal article" date="2017" name="Nature">
        <title>The sunflower genome provides insights into oil metabolism, flowering and Asterid evolution.</title>
        <authorList>
            <person name="Badouin H."/>
            <person name="Gouzy J."/>
            <person name="Grassa C.J."/>
            <person name="Murat F."/>
            <person name="Staton S.E."/>
            <person name="Cottret L."/>
            <person name="Lelandais-Briere C."/>
            <person name="Owens G.L."/>
            <person name="Carrere S."/>
            <person name="Mayjonade B."/>
            <person name="Legrand L."/>
            <person name="Gill N."/>
            <person name="Kane N.C."/>
            <person name="Bowers J.E."/>
            <person name="Hubner S."/>
            <person name="Bellec A."/>
            <person name="Berard A."/>
            <person name="Berges H."/>
            <person name="Blanchet N."/>
            <person name="Boniface M.C."/>
            <person name="Brunel D."/>
            <person name="Catrice O."/>
            <person name="Chaidir N."/>
            <person name="Claudel C."/>
            <person name="Donnadieu C."/>
            <person name="Faraut T."/>
            <person name="Fievet G."/>
            <person name="Helmstetter N."/>
            <person name="King M."/>
            <person name="Knapp S.J."/>
            <person name="Lai Z."/>
            <person name="Le Paslier M.C."/>
            <person name="Lippi Y."/>
            <person name="Lorenzon L."/>
            <person name="Mandel J.R."/>
            <person name="Marage G."/>
            <person name="Marchand G."/>
            <person name="Marquand E."/>
            <person name="Bret-Mestries E."/>
            <person name="Morien E."/>
            <person name="Nambeesan S."/>
            <person name="Nguyen T."/>
            <person name="Pegot-Espagnet P."/>
            <person name="Pouilly N."/>
            <person name="Raftis F."/>
            <person name="Sallet E."/>
            <person name="Schiex T."/>
            <person name="Thomas J."/>
            <person name="Vandecasteele C."/>
            <person name="Vares D."/>
            <person name="Vear F."/>
            <person name="Vautrin S."/>
            <person name="Crespi M."/>
            <person name="Mangin B."/>
            <person name="Burke J.M."/>
            <person name="Salse J."/>
            <person name="Munos S."/>
            <person name="Vincourt P."/>
            <person name="Rieseberg L.H."/>
            <person name="Langlade N.B."/>
        </authorList>
    </citation>
    <scope>NUCLEOTIDE SEQUENCE [LARGE SCALE GENOMIC DNA]</scope>
    <source>
        <strain evidence="17">cv. SF193</strain>
        <tissue evidence="15">Leaves</tissue>
    </source>
</reference>
<evidence type="ECO:0000256" key="5">
    <source>
        <dbReference type="ARBA" id="ARBA00022723"/>
    </source>
</evidence>
<feature type="region of interest" description="Disordered" evidence="13">
    <location>
        <begin position="366"/>
        <end position="389"/>
    </location>
</feature>
<dbReference type="EMBL" id="CM007898">
    <property type="protein sequence ID" value="OTG14146.1"/>
    <property type="molecule type" value="Genomic_DNA"/>
</dbReference>
<evidence type="ECO:0000256" key="3">
    <source>
        <dbReference type="ARBA" id="ARBA00006702"/>
    </source>
</evidence>
<evidence type="ECO:0000256" key="13">
    <source>
        <dbReference type="SAM" id="MobiDB-lite"/>
    </source>
</evidence>
<dbReference type="SMART" id="SM00332">
    <property type="entry name" value="PP2Cc"/>
    <property type="match status" value="1"/>
</dbReference>
<evidence type="ECO:0000313" key="15">
    <source>
        <dbReference type="EMBL" id="KAF5790230.1"/>
    </source>
</evidence>
<dbReference type="GO" id="GO:0004722">
    <property type="term" value="F:protein serine/threonine phosphatase activity"/>
    <property type="evidence" value="ECO:0000318"/>
    <property type="project" value="GO_Central"/>
</dbReference>
<dbReference type="SUPFAM" id="SSF81606">
    <property type="entry name" value="PP2C-like"/>
    <property type="match status" value="1"/>
</dbReference>
<reference evidence="15" key="3">
    <citation type="submission" date="2020-06" db="EMBL/GenBank/DDBJ databases">
        <title>Helianthus annuus Genome sequencing and assembly Release 2.</title>
        <authorList>
            <person name="Gouzy J."/>
            <person name="Langlade N."/>
            <person name="Munos S."/>
        </authorList>
    </citation>
    <scope>NUCLEOTIDE SEQUENCE</scope>
    <source>
        <tissue evidence="15">Leaves</tissue>
    </source>
</reference>
<keyword evidence="7" id="KW-0460">Magnesium</keyword>
<dbReference type="InterPro" id="IPR036457">
    <property type="entry name" value="PPM-type-like_dom_sf"/>
</dbReference>
<reference evidence="16" key="2">
    <citation type="submission" date="2017-02" db="EMBL/GenBank/DDBJ databases">
        <title>Sunflower complete genome.</title>
        <authorList>
            <person name="Langlade N."/>
            <person name="Munos S."/>
        </authorList>
    </citation>
    <scope>NUCLEOTIDE SEQUENCE [LARGE SCALE GENOMIC DNA]</scope>
    <source>
        <tissue evidence="16">Leaves</tissue>
    </source>
</reference>
<evidence type="ECO:0000256" key="7">
    <source>
        <dbReference type="ARBA" id="ARBA00022842"/>
    </source>
</evidence>
<keyword evidence="5" id="KW-0479">Metal-binding</keyword>
<dbReference type="STRING" id="4232.A0A251TUA6"/>
<dbReference type="PANTHER" id="PTHR47992">
    <property type="entry name" value="PROTEIN PHOSPHATASE"/>
    <property type="match status" value="1"/>
</dbReference>
<feature type="domain" description="PPM-type phosphatase" evidence="14">
    <location>
        <begin position="46"/>
        <end position="358"/>
    </location>
</feature>
<dbReference type="Pfam" id="PF00481">
    <property type="entry name" value="PP2C"/>
    <property type="match status" value="1"/>
</dbReference>
<keyword evidence="8 12" id="KW-0904">Protein phosphatase</keyword>
<dbReference type="GO" id="GO:1902531">
    <property type="term" value="P:regulation of intracellular signal transduction"/>
    <property type="evidence" value="ECO:0000318"/>
    <property type="project" value="GO_Central"/>
</dbReference>
<evidence type="ECO:0000256" key="2">
    <source>
        <dbReference type="ARBA" id="ARBA00001946"/>
    </source>
</evidence>
<dbReference type="Gene3D" id="3.60.40.10">
    <property type="entry name" value="PPM-type phosphatase domain"/>
    <property type="match status" value="1"/>
</dbReference>
<sequence length="389" mass="42771">MKKLVSFGKKLVSCGKKPAVQGDDDTVNGQKGRPGARVEGLWWTRDEGVFSIAMIQANAVLEDQCQVESGSLNMDENGPRGMFVGVYDGHAGPEAAWFIKDRLFENLKKYASENAGMSEEVLRQAFLKTDEEFLLSVEREWENNPKIASVGSCCLAGVVCNGMLYVANAGDSRAVLGKQVDKTEKAFMPVRLSQDHNANDESIREELIALFPNDPNIVVFKQNIWRVRGLIQISRSIGDAYLKRFDFNKPPLPAKFIQSEPFSKPILKAEPTTLVTKLVPEDQFVIFASDGLWDHLTDQQAIDLVKSSPRNGVARKLVRAALAEAARKAGMSYSKLETIEKGLRRNIHDDITVVVLFLDCDSASHTSSSAGQSSSGGPMTLSVKSPISF</sequence>
<dbReference type="CDD" id="cd00143">
    <property type="entry name" value="PP2Cc"/>
    <property type="match status" value="1"/>
</dbReference>
<evidence type="ECO:0000256" key="12">
    <source>
        <dbReference type="RuleBase" id="RU003465"/>
    </source>
</evidence>
<dbReference type="PROSITE" id="PS51746">
    <property type="entry name" value="PPM_2"/>
    <property type="match status" value="1"/>
</dbReference>
<comment type="catalytic activity">
    <reaction evidence="10">
        <text>O-phospho-L-seryl-[protein] + H2O = L-seryl-[protein] + phosphate</text>
        <dbReference type="Rhea" id="RHEA:20629"/>
        <dbReference type="Rhea" id="RHEA-COMP:9863"/>
        <dbReference type="Rhea" id="RHEA-COMP:11604"/>
        <dbReference type="ChEBI" id="CHEBI:15377"/>
        <dbReference type="ChEBI" id="CHEBI:29999"/>
        <dbReference type="ChEBI" id="CHEBI:43474"/>
        <dbReference type="ChEBI" id="CHEBI:83421"/>
        <dbReference type="EC" id="3.1.3.16"/>
    </reaction>
</comment>
<dbReference type="EC" id="3.1.3.16" evidence="4"/>
<keyword evidence="9" id="KW-0464">Manganese</keyword>
<evidence type="ECO:0000256" key="11">
    <source>
        <dbReference type="ARBA" id="ARBA00048336"/>
    </source>
</evidence>
<dbReference type="AlphaFoldDB" id="A0A251TUA6"/>
<dbReference type="OrthoDB" id="420076at2759"/>
<protein>
    <recommendedName>
        <fullName evidence="4">protein-serine/threonine phosphatase</fullName>
        <ecNumber evidence="4">3.1.3.16</ecNumber>
    </recommendedName>
</protein>
<evidence type="ECO:0000256" key="6">
    <source>
        <dbReference type="ARBA" id="ARBA00022801"/>
    </source>
</evidence>
<accession>A0A251TUA6</accession>
<comment type="catalytic activity">
    <reaction evidence="11">
        <text>O-phospho-L-threonyl-[protein] + H2O = L-threonyl-[protein] + phosphate</text>
        <dbReference type="Rhea" id="RHEA:47004"/>
        <dbReference type="Rhea" id="RHEA-COMP:11060"/>
        <dbReference type="Rhea" id="RHEA-COMP:11605"/>
        <dbReference type="ChEBI" id="CHEBI:15377"/>
        <dbReference type="ChEBI" id="CHEBI:30013"/>
        <dbReference type="ChEBI" id="CHEBI:43474"/>
        <dbReference type="ChEBI" id="CHEBI:61977"/>
        <dbReference type="EC" id="3.1.3.16"/>
    </reaction>
</comment>
<comment type="similarity">
    <text evidence="3 12">Belongs to the PP2C family.</text>
</comment>
<dbReference type="InterPro" id="IPR001932">
    <property type="entry name" value="PPM-type_phosphatase-like_dom"/>
</dbReference>
<evidence type="ECO:0000259" key="14">
    <source>
        <dbReference type="PROSITE" id="PS51746"/>
    </source>
</evidence>
<gene>
    <name evidence="16" type="ORF">HannXRQ_Chr09g0246131</name>
    <name evidence="15" type="ORF">HanXRQr2_Chr09g0380701</name>
</gene>
<name>A0A251TUA6_HELAN</name>
<evidence type="ECO:0000256" key="4">
    <source>
        <dbReference type="ARBA" id="ARBA00013081"/>
    </source>
</evidence>
<dbReference type="FunFam" id="3.60.40.10:FF:000020">
    <property type="entry name" value="Probable protein phosphatase 2C 42"/>
    <property type="match status" value="1"/>
</dbReference>
<comment type="cofactor">
    <cofactor evidence="2">
        <name>Mg(2+)</name>
        <dbReference type="ChEBI" id="CHEBI:18420"/>
    </cofactor>
</comment>
<evidence type="ECO:0000256" key="8">
    <source>
        <dbReference type="ARBA" id="ARBA00022912"/>
    </source>
</evidence>
<evidence type="ECO:0000256" key="10">
    <source>
        <dbReference type="ARBA" id="ARBA00047761"/>
    </source>
</evidence>
<keyword evidence="17" id="KW-1185">Reference proteome</keyword>
<dbReference type="EMBL" id="MNCJ02000324">
    <property type="protein sequence ID" value="KAF5790230.1"/>
    <property type="molecule type" value="Genomic_DNA"/>
</dbReference>
<dbReference type="InParanoid" id="A0A251TUA6"/>
<keyword evidence="6 12" id="KW-0378">Hydrolase</keyword>
<proteinExistence type="inferred from homology"/>
<dbReference type="Proteomes" id="UP000215914">
    <property type="component" value="Chromosome 9"/>
</dbReference>
<evidence type="ECO:0000256" key="1">
    <source>
        <dbReference type="ARBA" id="ARBA00001936"/>
    </source>
</evidence>
<organism evidence="16 17">
    <name type="scientific">Helianthus annuus</name>
    <name type="common">Common sunflower</name>
    <dbReference type="NCBI Taxonomy" id="4232"/>
    <lineage>
        <taxon>Eukaryota</taxon>
        <taxon>Viridiplantae</taxon>
        <taxon>Streptophyta</taxon>
        <taxon>Embryophyta</taxon>
        <taxon>Tracheophyta</taxon>
        <taxon>Spermatophyta</taxon>
        <taxon>Magnoliopsida</taxon>
        <taxon>eudicotyledons</taxon>
        <taxon>Gunneridae</taxon>
        <taxon>Pentapetalae</taxon>
        <taxon>asterids</taxon>
        <taxon>campanulids</taxon>
        <taxon>Asterales</taxon>
        <taxon>Asteraceae</taxon>
        <taxon>Asteroideae</taxon>
        <taxon>Heliantheae alliance</taxon>
        <taxon>Heliantheae</taxon>
        <taxon>Helianthus</taxon>
    </lineage>
</organism>
<dbReference type="InterPro" id="IPR000222">
    <property type="entry name" value="PP2C_BS"/>
</dbReference>
<dbReference type="InterPro" id="IPR015655">
    <property type="entry name" value="PP2C"/>
</dbReference>
<feature type="compositionally biased region" description="Low complexity" evidence="13">
    <location>
        <begin position="366"/>
        <end position="377"/>
    </location>
</feature>
<evidence type="ECO:0000256" key="9">
    <source>
        <dbReference type="ARBA" id="ARBA00023211"/>
    </source>
</evidence>
<evidence type="ECO:0000313" key="17">
    <source>
        <dbReference type="Proteomes" id="UP000215914"/>
    </source>
</evidence>